<dbReference type="EMBL" id="SUKA01000008">
    <property type="protein sequence ID" value="TJY62419.1"/>
    <property type="molecule type" value="Genomic_DNA"/>
</dbReference>
<name>A0A4V5LXF9_9SPHI</name>
<dbReference type="SMART" id="SM00382">
    <property type="entry name" value="AAA"/>
    <property type="match status" value="1"/>
</dbReference>
<dbReference type="AlphaFoldDB" id="A0A4V5LXF9"/>
<dbReference type="RefSeq" id="WP_136822617.1">
    <property type="nucleotide sequence ID" value="NZ_BMJX01000008.1"/>
</dbReference>
<dbReference type="InterPro" id="IPR003593">
    <property type="entry name" value="AAA+_ATPase"/>
</dbReference>
<sequence length="228" mass="26018">MDIDQKELYVDSIEFSYSSKRQLLSGVYLHIKIGEIVGLLGRNGSGKSTLMKIIFGTLKPKFAYIRLHGKRIHKKAFLTNEVCYLPQQNFLPTAKTVDKVVHFMVRDKNSRAKFQEDGVLKPIWQTKIADLSGGELRYLEILLLLNQKATFFLLDEPFSGVSPVYKEKIQNLIVNQCAKKGFLISDHDYTNVLAISNKILLLQNGGCRILKDKKELELFYVPEGTFDT</sequence>
<keyword evidence="2" id="KW-0813">Transport</keyword>
<dbReference type="InterPro" id="IPR050153">
    <property type="entry name" value="Metal_Ion_Import_ABC"/>
</dbReference>
<comment type="caution">
    <text evidence="6">The sequence shown here is derived from an EMBL/GenBank/DDBJ whole genome shotgun (WGS) entry which is preliminary data.</text>
</comment>
<evidence type="ECO:0000259" key="5">
    <source>
        <dbReference type="PROSITE" id="PS50893"/>
    </source>
</evidence>
<accession>A0A4V5LXF9</accession>
<dbReference type="OrthoDB" id="9785229at2"/>
<organism evidence="6 7">
    <name type="scientific">Sphingobacterium alkalisoli</name>
    <dbReference type="NCBI Taxonomy" id="1874115"/>
    <lineage>
        <taxon>Bacteria</taxon>
        <taxon>Pseudomonadati</taxon>
        <taxon>Bacteroidota</taxon>
        <taxon>Sphingobacteriia</taxon>
        <taxon>Sphingobacteriales</taxon>
        <taxon>Sphingobacteriaceae</taxon>
        <taxon>Sphingobacterium</taxon>
    </lineage>
</organism>
<dbReference type="PANTHER" id="PTHR42734:SF17">
    <property type="entry name" value="METAL TRANSPORT SYSTEM ATP-BINDING PROTEIN TM_0124-RELATED"/>
    <property type="match status" value="1"/>
</dbReference>
<dbReference type="Gene3D" id="3.40.50.300">
    <property type="entry name" value="P-loop containing nucleotide triphosphate hydrolases"/>
    <property type="match status" value="1"/>
</dbReference>
<dbReference type="GO" id="GO:0016887">
    <property type="term" value="F:ATP hydrolysis activity"/>
    <property type="evidence" value="ECO:0007669"/>
    <property type="project" value="InterPro"/>
</dbReference>
<evidence type="ECO:0000313" key="7">
    <source>
        <dbReference type="Proteomes" id="UP000309872"/>
    </source>
</evidence>
<feature type="domain" description="ABC transporter" evidence="5">
    <location>
        <begin position="8"/>
        <end position="228"/>
    </location>
</feature>
<dbReference type="Pfam" id="PF00005">
    <property type="entry name" value="ABC_tran"/>
    <property type="match status" value="1"/>
</dbReference>
<evidence type="ECO:0000256" key="1">
    <source>
        <dbReference type="ARBA" id="ARBA00005417"/>
    </source>
</evidence>
<dbReference type="PANTHER" id="PTHR42734">
    <property type="entry name" value="METAL TRANSPORT SYSTEM ATP-BINDING PROTEIN TM_0124-RELATED"/>
    <property type="match status" value="1"/>
</dbReference>
<keyword evidence="7" id="KW-1185">Reference proteome</keyword>
<keyword evidence="4 6" id="KW-0067">ATP-binding</keyword>
<evidence type="ECO:0000313" key="6">
    <source>
        <dbReference type="EMBL" id="TJY62419.1"/>
    </source>
</evidence>
<proteinExistence type="inferred from homology"/>
<dbReference type="PROSITE" id="PS50893">
    <property type="entry name" value="ABC_TRANSPORTER_2"/>
    <property type="match status" value="1"/>
</dbReference>
<evidence type="ECO:0000256" key="2">
    <source>
        <dbReference type="ARBA" id="ARBA00022448"/>
    </source>
</evidence>
<evidence type="ECO:0000256" key="3">
    <source>
        <dbReference type="ARBA" id="ARBA00022741"/>
    </source>
</evidence>
<keyword evidence="3" id="KW-0547">Nucleotide-binding</keyword>
<dbReference type="GO" id="GO:0005524">
    <property type="term" value="F:ATP binding"/>
    <property type="evidence" value="ECO:0007669"/>
    <property type="project" value="UniProtKB-KW"/>
</dbReference>
<comment type="similarity">
    <text evidence="1">Belongs to the ABC transporter superfamily.</text>
</comment>
<evidence type="ECO:0000256" key="4">
    <source>
        <dbReference type="ARBA" id="ARBA00022840"/>
    </source>
</evidence>
<dbReference type="InterPro" id="IPR003439">
    <property type="entry name" value="ABC_transporter-like_ATP-bd"/>
</dbReference>
<dbReference type="Proteomes" id="UP000309872">
    <property type="component" value="Unassembled WGS sequence"/>
</dbReference>
<dbReference type="SUPFAM" id="SSF52540">
    <property type="entry name" value="P-loop containing nucleoside triphosphate hydrolases"/>
    <property type="match status" value="1"/>
</dbReference>
<dbReference type="InterPro" id="IPR027417">
    <property type="entry name" value="P-loop_NTPase"/>
</dbReference>
<reference evidence="6 7" key="1">
    <citation type="submission" date="2019-04" db="EMBL/GenBank/DDBJ databases">
        <title>Sphingobacterium olei sp. nov., isolated from oil-contaminated soil.</title>
        <authorList>
            <person name="Liu B."/>
        </authorList>
    </citation>
    <scope>NUCLEOTIDE SEQUENCE [LARGE SCALE GENOMIC DNA]</scope>
    <source>
        <strain evidence="6 7">Y3L14</strain>
    </source>
</reference>
<gene>
    <name evidence="6" type="ORF">FAZ19_20365</name>
</gene>
<protein>
    <submittedName>
        <fullName evidence="6">ABC transporter ATP-binding protein</fullName>
    </submittedName>
</protein>